<dbReference type="SMART" id="SM00028">
    <property type="entry name" value="TPR"/>
    <property type="match status" value="8"/>
</dbReference>
<feature type="repeat" description="TPR" evidence="1">
    <location>
        <begin position="433"/>
        <end position="466"/>
    </location>
</feature>
<dbReference type="EMBL" id="GG666666">
    <property type="protein sequence ID" value="EEN44863.1"/>
    <property type="molecule type" value="Genomic_DNA"/>
</dbReference>
<keyword evidence="1" id="KW-0802">TPR repeat</keyword>
<dbReference type="eggNOG" id="KOG1840">
    <property type="taxonomic scope" value="Eukaryota"/>
</dbReference>
<dbReference type="InterPro" id="IPR019734">
    <property type="entry name" value="TPR_rpt"/>
</dbReference>
<dbReference type="PANTHER" id="PTHR19959:SF119">
    <property type="entry name" value="FUNGAL LIPASE-LIKE DOMAIN-CONTAINING PROTEIN"/>
    <property type="match status" value="1"/>
</dbReference>
<protein>
    <submittedName>
        <fullName evidence="2">Uncharacterized protein</fullName>
    </submittedName>
</protein>
<name>C3ZRR3_BRAFL</name>
<feature type="repeat" description="TPR" evidence="1">
    <location>
        <begin position="477"/>
        <end position="510"/>
    </location>
</feature>
<evidence type="ECO:0000256" key="1">
    <source>
        <dbReference type="PROSITE-ProRule" id="PRU00339"/>
    </source>
</evidence>
<feature type="repeat" description="TPR" evidence="1">
    <location>
        <begin position="565"/>
        <end position="598"/>
    </location>
</feature>
<dbReference type="InParanoid" id="C3ZRR3"/>
<sequence>MAVLLRIYQRHQTLVDDYVGIVNKVLKVDGGKMTQQLAKEMIRENFVNSQDQSPTATLLDVKKEIYRFPSLAVDCLALSSNTVPSTVWQTIEDMKTKEVISAENAHHLKVLVSISAELRLRTYIANGGQKENLSALSAMTASHDKSIYQTSNLQKVLYIPDLKQLFRYYFTANPLKKLFTLDDKFTLLHSTLYDSSAGVKGDLYRLCNNNMDAVKCYEEALQNPVRGPEHAALLFNLGLSLASSGEHRKAIHHYEQALQMFRAIYTARVWHDLGDPRKAIRYRELALQMYRAIYGETAAHPNIALTLAFLAGLWKYLDKNKAVSYAQQALEMTRIRGDDARNVTALALTNLGSVWWDLDEHEKAISCNEETLQILRRIYGESAAHPRIANVLNNLGTDYGKMGHPRKAISYIDQALRMGRKIHGPNSDHVDIAQCLNNLGVQFNELREHQEAVKYLEQALKMYETIFGPRAPHPKIVGTLKNLGFAWRGLGDYSKAVNYYEKALQMYKTVYGETTANKDFASFLCDIGTAYMNLEDYKKALGVLEHSLQVLQTIYGSGTANIYTVVTLKLIGITWRELGDYRKAIEYFEQTLEMEKAIYGDNAARVKNATYLRNLGSAMCSQGDYKQAMKYYEEAVDAESCLQAMTRGGRGKESQMYKC</sequence>
<organism>
    <name type="scientific">Branchiostoma floridae</name>
    <name type="common">Florida lancelet</name>
    <name type="synonym">Amphioxus</name>
    <dbReference type="NCBI Taxonomy" id="7739"/>
    <lineage>
        <taxon>Eukaryota</taxon>
        <taxon>Metazoa</taxon>
        <taxon>Chordata</taxon>
        <taxon>Cephalochordata</taxon>
        <taxon>Leptocardii</taxon>
        <taxon>Amphioxiformes</taxon>
        <taxon>Branchiostomatidae</taxon>
        <taxon>Branchiostoma</taxon>
    </lineage>
</organism>
<dbReference type="PANTHER" id="PTHR19959">
    <property type="entry name" value="KINESIN LIGHT CHAIN"/>
    <property type="match status" value="1"/>
</dbReference>
<dbReference type="Gene3D" id="1.25.40.10">
    <property type="entry name" value="Tetratricopeptide repeat domain"/>
    <property type="match status" value="4"/>
</dbReference>
<dbReference type="InterPro" id="IPR011990">
    <property type="entry name" value="TPR-like_helical_dom_sf"/>
</dbReference>
<feature type="repeat" description="TPR" evidence="1">
    <location>
        <begin position="231"/>
        <end position="264"/>
    </location>
</feature>
<dbReference type="PROSITE" id="PS50005">
    <property type="entry name" value="TPR"/>
    <property type="match status" value="5"/>
</dbReference>
<accession>C3ZRR3</accession>
<reference evidence="2" key="1">
    <citation type="journal article" date="2008" name="Nature">
        <title>The amphioxus genome and the evolution of the chordate karyotype.</title>
        <authorList>
            <consortium name="US DOE Joint Genome Institute (JGI-PGF)"/>
            <person name="Putnam N.H."/>
            <person name="Butts T."/>
            <person name="Ferrier D.E.K."/>
            <person name="Furlong R.F."/>
            <person name="Hellsten U."/>
            <person name="Kawashima T."/>
            <person name="Robinson-Rechavi M."/>
            <person name="Shoguchi E."/>
            <person name="Terry A."/>
            <person name="Yu J.-K."/>
            <person name="Benito-Gutierrez E.L."/>
            <person name="Dubchak I."/>
            <person name="Garcia-Fernandez J."/>
            <person name="Gibson-Brown J.J."/>
            <person name="Grigoriev I.V."/>
            <person name="Horton A.C."/>
            <person name="de Jong P.J."/>
            <person name="Jurka J."/>
            <person name="Kapitonov V.V."/>
            <person name="Kohara Y."/>
            <person name="Kuroki Y."/>
            <person name="Lindquist E."/>
            <person name="Lucas S."/>
            <person name="Osoegawa K."/>
            <person name="Pennacchio L.A."/>
            <person name="Salamov A.A."/>
            <person name="Satou Y."/>
            <person name="Sauka-Spengler T."/>
            <person name="Schmutz J."/>
            <person name="Shin-I T."/>
            <person name="Toyoda A."/>
            <person name="Bronner-Fraser M."/>
            <person name="Fujiyama A."/>
            <person name="Holland L.Z."/>
            <person name="Holland P.W.H."/>
            <person name="Satoh N."/>
            <person name="Rokhsar D.S."/>
        </authorList>
    </citation>
    <scope>NUCLEOTIDE SEQUENCE [LARGE SCALE GENOMIC DNA]</scope>
    <source>
        <strain evidence="2">S238N-H82</strain>
        <tissue evidence="2">Testes</tissue>
    </source>
</reference>
<evidence type="ECO:0000313" key="2">
    <source>
        <dbReference type="EMBL" id="EEN44863.1"/>
    </source>
</evidence>
<dbReference type="AlphaFoldDB" id="C3ZRR3"/>
<gene>
    <name evidence="2" type="ORF">BRAFLDRAFT_99564</name>
</gene>
<dbReference type="Pfam" id="PF13374">
    <property type="entry name" value="TPR_10"/>
    <property type="match status" value="2"/>
</dbReference>
<proteinExistence type="predicted"/>
<dbReference type="Pfam" id="PF13424">
    <property type="entry name" value="TPR_12"/>
    <property type="match status" value="3"/>
</dbReference>
<dbReference type="SUPFAM" id="SSF48452">
    <property type="entry name" value="TPR-like"/>
    <property type="match status" value="3"/>
</dbReference>
<feature type="repeat" description="TPR" evidence="1">
    <location>
        <begin position="609"/>
        <end position="642"/>
    </location>
</feature>